<sequence length="64" mass="7304">MKTTVEKKARAYAKKHGFYLRRIPHSLAHPNGYIQITSPTGVQFRADGMADAVTEMIVYRSKHK</sequence>
<dbReference type="EMBL" id="JAYJLD010000027">
    <property type="protein sequence ID" value="MEB3103046.1"/>
    <property type="molecule type" value="Genomic_DNA"/>
</dbReference>
<name>A0ABU5ZKK4_9BACL</name>
<organism evidence="1 2">
    <name type="scientific">Ferviditalea candida</name>
    <dbReference type="NCBI Taxonomy" id="3108399"/>
    <lineage>
        <taxon>Bacteria</taxon>
        <taxon>Bacillati</taxon>
        <taxon>Bacillota</taxon>
        <taxon>Bacilli</taxon>
        <taxon>Bacillales</taxon>
        <taxon>Paenibacillaceae</taxon>
        <taxon>Ferviditalea</taxon>
    </lineage>
</organism>
<reference evidence="1" key="1">
    <citation type="submission" date="2023-12" db="EMBL/GenBank/DDBJ databases">
        <title>Fervidustalea candida gen. nov., sp. nov., a novel member of the family Paenibacillaceae isolated from a geothermal area.</title>
        <authorList>
            <person name="Li W.-J."/>
            <person name="Jiao J.-Y."/>
            <person name="Chen Y."/>
        </authorList>
    </citation>
    <scope>NUCLEOTIDE SEQUENCE</scope>
    <source>
        <strain evidence="1">SYSU GA230002</strain>
    </source>
</reference>
<comment type="caution">
    <text evidence="1">The sequence shown here is derived from an EMBL/GenBank/DDBJ whole genome shotgun (WGS) entry which is preliminary data.</text>
</comment>
<evidence type="ECO:0000313" key="2">
    <source>
        <dbReference type="Proteomes" id="UP001310386"/>
    </source>
</evidence>
<accession>A0ABU5ZKK4</accession>
<proteinExistence type="predicted"/>
<gene>
    <name evidence="1" type="ORF">VF724_15425</name>
</gene>
<keyword evidence="2" id="KW-1185">Reference proteome</keyword>
<protein>
    <submittedName>
        <fullName evidence="1">Uncharacterized protein</fullName>
    </submittedName>
</protein>
<dbReference type="Proteomes" id="UP001310386">
    <property type="component" value="Unassembled WGS sequence"/>
</dbReference>
<evidence type="ECO:0000313" key="1">
    <source>
        <dbReference type="EMBL" id="MEB3103046.1"/>
    </source>
</evidence>
<dbReference type="RefSeq" id="WP_371755173.1">
    <property type="nucleotide sequence ID" value="NZ_JAYJLD010000027.1"/>
</dbReference>